<protein>
    <submittedName>
        <fullName evidence="2">Uncharacterized protein</fullName>
    </submittedName>
</protein>
<reference evidence="2" key="1">
    <citation type="journal article" date="2021" name="J Fungi (Basel)">
        <title>Genomic and Metabolomic Analyses of the Marine Fungus Emericellopsis cladophorae: Insights into Saltwater Adaptability Mechanisms and Its Biosynthetic Potential.</title>
        <authorList>
            <person name="Goncalves M.F.M."/>
            <person name="Hilario S."/>
            <person name="Van de Peer Y."/>
            <person name="Esteves A.C."/>
            <person name="Alves A."/>
        </authorList>
    </citation>
    <scope>NUCLEOTIDE SEQUENCE</scope>
    <source>
        <strain evidence="2">MUM 19.33</strain>
    </source>
</reference>
<feature type="region of interest" description="Disordered" evidence="1">
    <location>
        <begin position="225"/>
        <end position="247"/>
    </location>
</feature>
<name>A0A9Q0BDT3_9HYPO</name>
<dbReference type="GeneID" id="75828971"/>
<proteinExistence type="predicted"/>
<keyword evidence="3" id="KW-1185">Reference proteome</keyword>
<reference evidence="2" key="2">
    <citation type="submission" date="2022-07" db="EMBL/GenBank/DDBJ databases">
        <authorList>
            <person name="Goncalves M.F.M."/>
            <person name="Hilario S."/>
            <person name="Van De Peer Y."/>
            <person name="Esteves A.C."/>
            <person name="Alves A."/>
        </authorList>
    </citation>
    <scope>NUCLEOTIDE SEQUENCE</scope>
    <source>
        <strain evidence="2">MUM 19.33</strain>
    </source>
</reference>
<accession>A0A9Q0BDT3</accession>
<dbReference type="Proteomes" id="UP001055219">
    <property type="component" value="Unassembled WGS sequence"/>
</dbReference>
<sequence length="463" mass="50940">MGTFAESLADLMKPLRDNQDEGIRKTDDLVITIAQLRSENWIIDNSLRITIDNHTTLKLQKVDAILRRLPNAIEDELTGHGTQCHVTVSKRGHLLMDREIAAGEVESSLGMNFSDNLHLKYRVLQARLENRIRREFSMVLLDTVGIGEPRPFDSFIVQAQTQPAMLPLTPNARSILEAMDAQMEAWMRMNGGPSEDADIDVYGHLEEEFSYLSSVIDERTNSTHAANTHEVNDNQEVEDNQGPDGDSTTTFFLTINTTGTVVHHQTSDTSTASTVNLAWNGGDHQNTVPPCGMEKPLIVRYCTDLEIVQPTPTRSAEAVLNHRDPEPANSARRGATQPVSPANSLNDESFFPDSATEGQRHQTSSAGASSFNSPAWVAVVNYVLGRDSAEQGSEPRPLPELPVPARTFAFVARNILDLMPPRQPQPAVAQEPGTRLSWAQRIGLRPAPTPRGLLPAPQITRGG</sequence>
<evidence type="ECO:0000313" key="2">
    <source>
        <dbReference type="EMBL" id="KAI6782222.1"/>
    </source>
</evidence>
<feature type="region of interest" description="Disordered" evidence="1">
    <location>
        <begin position="443"/>
        <end position="463"/>
    </location>
</feature>
<organism evidence="2 3">
    <name type="scientific">Emericellopsis cladophorae</name>
    <dbReference type="NCBI Taxonomy" id="2686198"/>
    <lineage>
        <taxon>Eukaryota</taxon>
        <taxon>Fungi</taxon>
        <taxon>Dikarya</taxon>
        <taxon>Ascomycota</taxon>
        <taxon>Pezizomycotina</taxon>
        <taxon>Sordariomycetes</taxon>
        <taxon>Hypocreomycetidae</taxon>
        <taxon>Hypocreales</taxon>
        <taxon>Bionectriaceae</taxon>
        <taxon>Emericellopsis</taxon>
    </lineage>
</organism>
<dbReference type="RefSeq" id="XP_051363078.1">
    <property type="nucleotide sequence ID" value="XM_051505641.1"/>
</dbReference>
<gene>
    <name evidence="2" type="ORF">J7T54_002459</name>
</gene>
<dbReference type="EMBL" id="JAGIXG020000015">
    <property type="protein sequence ID" value="KAI6782222.1"/>
    <property type="molecule type" value="Genomic_DNA"/>
</dbReference>
<evidence type="ECO:0000313" key="3">
    <source>
        <dbReference type="Proteomes" id="UP001055219"/>
    </source>
</evidence>
<feature type="compositionally biased region" description="Polar residues" evidence="1">
    <location>
        <begin position="361"/>
        <end position="370"/>
    </location>
</feature>
<feature type="compositionally biased region" description="Polar residues" evidence="1">
    <location>
        <begin position="337"/>
        <end position="347"/>
    </location>
</feature>
<dbReference type="AlphaFoldDB" id="A0A9Q0BDT3"/>
<feature type="region of interest" description="Disordered" evidence="1">
    <location>
        <begin position="313"/>
        <end position="370"/>
    </location>
</feature>
<dbReference type="OrthoDB" id="5144858at2759"/>
<evidence type="ECO:0000256" key="1">
    <source>
        <dbReference type="SAM" id="MobiDB-lite"/>
    </source>
</evidence>
<comment type="caution">
    <text evidence="2">The sequence shown here is derived from an EMBL/GenBank/DDBJ whole genome shotgun (WGS) entry which is preliminary data.</text>
</comment>